<dbReference type="GeneID" id="140015214"/>
<dbReference type="InterPro" id="IPR053151">
    <property type="entry name" value="RNase_H-like"/>
</dbReference>
<dbReference type="InterPro" id="IPR002156">
    <property type="entry name" value="RNaseH_domain"/>
</dbReference>
<dbReference type="Gene3D" id="3.30.420.10">
    <property type="entry name" value="Ribonuclease H-like superfamily/Ribonuclease H"/>
    <property type="match status" value="1"/>
</dbReference>
<proteinExistence type="predicted"/>
<dbReference type="CDD" id="cd06222">
    <property type="entry name" value="RNase_H_like"/>
    <property type="match status" value="1"/>
</dbReference>
<dbReference type="InterPro" id="IPR012337">
    <property type="entry name" value="RNaseH-like_sf"/>
</dbReference>
<keyword evidence="2" id="KW-1185">Reference proteome</keyword>
<evidence type="ECO:0000313" key="3">
    <source>
        <dbReference type="RefSeq" id="XP_071923228.1"/>
    </source>
</evidence>
<gene>
    <name evidence="3" type="primary">LOC140015214</name>
</gene>
<dbReference type="SUPFAM" id="SSF53098">
    <property type="entry name" value="Ribonuclease H-like"/>
    <property type="match status" value="1"/>
</dbReference>
<sequence length="134" mass="15391">MIFAYYKEFGECDVLMAEGLSFLHGLRLCLQRWLNHVWVEVDSATLVQLVMTNALAKWPLCNVVRELRWILDQLFGQLQHAYLETNAAADALAALKLGQDCLWVKSRQLPRTIRSIISLDCGAFPYVQLTHVRE</sequence>
<evidence type="ECO:0000259" key="1">
    <source>
        <dbReference type="Pfam" id="PF13456"/>
    </source>
</evidence>
<protein>
    <recommendedName>
        <fullName evidence="1">RNase H type-1 domain-containing protein</fullName>
    </recommendedName>
</protein>
<dbReference type="PANTHER" id="PTHR47723:SF24">
    <property type="entry name" value="RNASE H TYPE-1 DOMAIN-CONTAINING PROTEIN"/>
    <property type="match status" value="1"/>
</dbReference>
<dbReference type="Pfam" id="PF13456">
    <property type="entry name" value="RVT_3"/>
    <property type="match status" value="1"/>
</dbReference>
<reference evidence="3" key="1">
    <citation type="submission" date="2025-08" db="UniProtKB">
        <authorList>
            <consortium name="RefSeq"/>
        </authorList>
    </citation>
    <scope>IDENTIFICATION</scope>
    <source>
        <tissue evidence="3">Leaves</tissue>
    </source>
</reference>
<accession>A0ABM4VUL8</accession>
<organism evidence="2 3">
    <name type="scientific">Coffea arabica</name>
    <name type="common">Arabian coffee</name>
    <dbReference type="NCBI Taxonomy" id="13443"/>
    <lineage>
        <taxon>Eukaryota</taxon>
        <taxon>Viridiplantae</taxon>
        <taxon>Streptophyta</taxon>
        <taxon>Embryophyta</taxon>
        <taxon>Tracheophyta</taxon>
        <taxon>Spermatophyta</taxon>
        <taxon>Magnoliopsida</taxon>
        <taxon>eudicotyledons</taxon>
        <taxon>Gunneridae</taxon>
        <taxon>Pentapetalae</taxon>
        <taxon>asterids</taxon>
        <taxon>lamiids</taxon>
        <taxon>Gentianales</taxon>
        <taxon>Rubiaceae</taxon>
        <taxon>Ixoroideae</taxon>
        <taxon>Gardenieae complex</taxon>
        <taxon>Bertiereae - Coffeeae clade</taxon>
        <taxon>Coffeeae</taxon>
        <taxon>Coffea</taxon>
    </lineage>
</organism>
<dbReference type="Proteomes" id="UP001652660">
    <property type="component" value="Chromosome 10e"/>
</dbReference>
<feature type="domain" description="RNase H type-1" evidence="1">
    <location>
        <begin position="10"/>
        <end position="94"/>
    </location>
</feature>
<evidence type="ECO:0000313" key="2">
    <source>
        <dbReference type="Proteomes" id="UP001652660"/>
    </source>
</evidence>
<dbReference type="InterPro" id="IPR044730">
    <property type="entry name" value="RNase_H-like_dom_plant"/>
</dbReference>
<dbReference type="PANTHER" id="PTHR47723">
    <property type="entry name" value="OS05G0353850 PROTEIN"/>
    <property type="match status" value="1"/>
</dbReference>
<dbReference type="RefSeq" id="XP_071923228.1">
    <property type="nucleotide sequence ID" value="XM_072067127.1"/>
</dbReference>
<name>A0ABM4VUL8_COFAR</name>
<dbReference type="InterPro" id="IPR036397">
    <property type="entry name" value="RNaseH_sf"/>
</dbReference>